<dbReference type="PROSITE" id="PS50928">
    <property type="entry name" value="ABC_TM1"/>
    <property type="match status" value="1"/>
</dbReference>
<keyword evidence="5" id="KW-0571">Peptide transport</keyword>
<dbReference type="PANTHER" id="PTHR43386">
    <property type="entry name" value="OLIGOPEPTIDE TRANSPORT SYSTEM PERMEASE PROTEIN APPC"/>
    <property type="match status" value="1"/>
</dbReference>
<evidence type="ECO:0000256" key="9">
    <source>
        <dbReference type="RuleBase" id="RU363032"/>
    </source>
</evidence>
<keyword evidence="6" id="KW-0653">Protein transport</keyword>
<dbReference type="GO" id="GO:0005886">
    <property type="term" value="C:plasma membrane"/>
    <property type="evidence" value="ECO:0007669"/>
    <property type="project" value="UniProtKB-SubCell"/>
</dbReference>
<feature type="transmembrane region" description="Helical" evidence="9">
    <location>
        <begin position="6"/>
        <end position="24"/>
    </location>
</feature>
<keyword evidence="12" id="KW-1185">Reference proteome</keyword>
<dbReference type="AlphaFoldDB" id="A0A095VP64"/>
<feature type="transmembrane region" description="Helical" evidence="9">
    <location>
        <begin position="188"/>
        <end position="208"/>
    </location>
</feature>
<dbReference type="CDD" id="cd06261">
    <property type="entry name" value="TM_PBP2"/>
    <property type="match status" value="1"/>
</dbReference>
<name>A0A095VP64_9GAMM</name>
<dbReference type="PATRIC" id="fig|1265313.6.peg.2521"/>
<evidence type="ECO:0000256" key="8">
    <source>
        <dbReference type="ARBA" id="ARBA00023136"/>
    </source>
</evidence>
<dbReference type="SUPFAM" id="SSF161098">
    <property type="entry name" value="MetI-like"/>
    <property type="match status" value="1"/>
</dbReference>
<dbReference type="EMBL" id="AUVB01000080">
    <property type="protein sequence ID" value="KGE02913.1"/>
    <property type="molecule type" value="Genomic_DNA"/>
</dbReference>
<feature type="transmembrane region" description="Helical" evidence="9">
    <location>
        <begin position="268"/>
        <end position="289"/>
    </location>
</feature>
<evidence type="ECO:0000256" key="6">
    <source>
        <dbReference type="ARBA" id="ARBA00022927"/>
    </source>
</evidence>
<feature type="transmembrane region" description="Helical" evidence="9">
    <location>
        <begin position="309"/>
        <end position="328"/>
    </location>
</feature>
<comment type="caution">
    <text evidence="11">The sequence shown here is derived from an EMBL/GenBank/DDBJ whole genome shotgun (WGS) entry which is preliminary data.</text>
</comment>
<feature type="transmembrane region" description="Helical" evidence="9">
    <location>
        <begin position="415"/>
        <end position="438"/>
    </location>
</feature>
<organism evidence="11 12">
    <name type="scientific">Pseudohaliea rubra DSM 19751</name>
    <dbReference type="NCBI Taxonomy" id="1265313"/>
    <lineage>
        <taxon>Bacteria</taxon>
        <taxon>Pseudomonadati</taxon>
        <taxon>Pseudomonadota</taxon>
        <taxon>Gammaproteobacteria</taxon>
        <taxon>Cellvibrionales</taxon>
        <taxon>Halieaceae</taxon>
        <taxon>Pseudohaliea</taxon>
    </lineage>
</organism>
<feature type="transmembrane region" description="Helical" evidence="9">
    <location>
        <begin position="228"/>
        <end position="256"/>
    </location>
</feature>
<feature type="transmembrane region" description="Helical" evidence="9">
    <location>
        <begin position="366"/>
        <end position="390"/>
    </location>
</feature>
<keyword evidence="3" id="KW-1003">Cell membrane</keyword>
<dbReference type="RefSeq" id="WP_035516169.1">
    <property type="nucleotide sequence ID" value="NZ_KN234761.1"/>
</dbReference>
<keyword evidence="7 9" id="KW-1133">Transmembrane helix</keyword>
<evidence type="ECO:0000256" key="2">
    <source>
        <dbReference type="ARBA" id="ARBA00022448"/>
    </source>
</evidence>
<dbReference type="GO" id="GO:0055085">
    <property type="term" value="P:transmembrane transport"/>
    <property type="evidence" value="ECO:0007669"/>
    <property type="project" value="InterPro"/>
</dbReference>
<dbReference type="OrthoDB" id="9805884at2"/>
<feature type="transmembrane region" description="Helical" evidence="9">
    <location>
        <begin position="44"/>
        <end position="61"/>
    </location>
</feature>
<dbReference type="InterPro" id="IPR050366">
    <property type="entry name" value="BP-dependent_transpt_permease"/>
</dbReference>
<evidence type="ECO:0000256" key="1">
    <source>
        <dbReference type="ARBA" id="ARBA00004651"/>
    </source>
</evidence>
<dbReference type="GO" id="GO:0015031">
    <property type="term" value="P:protein transport"/>
    <property type="evidence" value="ECO:0007669"/>
    <property type="project" value="UniProtKB-KW"/>
</dbReference>
<keyword evidence="2 9" id="KW-0813">Transport</keyword>
<evidence type="ECO:0000259" key="10">
    <source>
        <dbReference type="PROSITE" id="PS50928"/>
    </source>
</evidence>
<dbReference type="GO" id="GO:0015833">
    <property type="term" value="P:peptide transport"/>
    <property type="evidence" value="ECO:0007669"/>
    <property type="project" value="UniProtKB-KW"/>
</dbReference>
<dbReference type="Proteomes" id="UP000029640">
    <property type="component" value="Unassembled WGS sequence"/>
</dbReference>
<dbReference type="Gene3D" id="1.10.3720.10">
    <property type="entry name" value="MetI-like"/>
    <property type="match status" value="1"/>
</dbReference>
<evidence type="ECO:0000313" key="12">
    <source>
        <dbReference type="Proteomes" id="UP000029640"/>
    </source>
</evidence>
<feature type="domain" description="ABC transmembrane type-1" evidence="10">
    <location>
        <begin position="228"/>
        <end position="438"/>
    </location>
</feature>
<dbReference type="Pfam" id="PF00528">
    <property type="entry name" value="BPD_transp_1"/>
    <property type="match status" value="1"/>
</dbReference>
<evidence type="ECO:0000313" key="11">
    <source>
        <dbReference type="EMBL" id="KGE02913.1"/>
    </source>
</evidence>
<feature type="transmembrane region" description="Helical" evidence="9">
    <location>
        <begin position="156"/>
        <end position="176"/>
    </location>
</feature>
<gene>
    <name evidence="11" type="ORF">HRUBRA_02557</name>
</gene>
<accession>A0A095VP64</accession>
<comment type="similarity">
    <text evidence="9">Belongs to the binding-protein-dependent transport system permease family.</text>
</comment>
<evidence type="ECO:0000256" key="5">
    <source>
        <dbReference type="ARBA" id="ARBA00022856"/>
    </source>
</evidence>
<keyword evidence="4 9" id="KW-0812">Transmembrane</keyword>
<dbReference type="InterPro" id="IPR000515">
    <property type="entry name" value="MetI-like"/>
</dbReference>
<proteinExistence type="inferred from homology"/>
<dbReference type="HOGENOM" id="CLU_028518_1_2_6"/>
<dbReference type="STRING" id="1265313.HRUBRA_02557"/>
<dbReference type="eggNOG" id="COG1173">
    <property type="taxonomic scope" value="Bacteria"/>
</dbReference>
<dbReference type="PANTHER" id="PTHR43386:SF24">
    <property type="entry name" value="OLIGOPEPTIDE TRANSPORT SYSTEM PERMEASE PROTEIN AMID"/>
    <property type="match status" value="1"/>
</dbReference>
<comment type="subcellular location">
    <subcellularLocation>
        <location evidence="1 9">Cell membrane</location>
        <topology evidence="1 9">Multi-pass membrane protein</topology>
    </subcellularLocation>
</comment>
<protein>
    <submittedName>
        <fullName evidence="11">Oligopeptide transport system permease protein</fullName>
    </submittedName>
</protein>
<keyword evidence="8 9" id="KW-0472">Membrane</keyword>
<sequence>MKPVILWSDALIFLLVAALVLFFWRLRRDPQTRDRWRQVFASRLGMAAFTVILAYVGVALLDSLHFRRALPPPDGVSTGEVFYDNQVSSVLDTLTAGMGERFERTYSAPFALRSFEKQTLKDEAGNTVRDFPPLRHAGAQLADPTEKWADVVRRSAPALGGGLALAVLLILPQWWLLRGSSLPWASSWLVQGILACTAVWLVSISRHYHVLGTDLGGADVLYQSLKGVRTGVLIGALSTLIMLPIAVTLGVCAGYFKGWVDDAVQYLYTTLSSIPGILLIAAAVLLFQVYIDLNPDAFPTGLEKADAKFIALCFILGVTSWSTLCRLIRAETLKISQLGYVQAAHAFGVSHGRILLRHILPNTVHIILITFVLDFSALVLAEAVLSYIGVGVDPSMGSWGNMINGARSELSREPAIWWTLSGAFLFMFLLVLSANLFADLVRDAFDPRTRLGPEAA</sequence>
<evidence type="ECO:0000256" key="7">
    <source>
        <dbReference type="ARBA" id="ARBA00022989"/>
    </source>
</evidence>
<dbReference type="InterPro" id="IPR035906">
    <property type="entry name" value="MetI-like_sf"/>
</dbReference>
<evidence type="ECO:0000256" key="3">
    <source>
        <dbReference type="ARBA" id="ARBA00022475"/>
    </source>
</evidence>
<reference evidence="11 12" key="1">
    <citation type="journal article" date="2014" name="Genome Announc.">
        <title>Genome Sequence of Gammaproteobacterial Pseudohaliea rubra Type Strain DSM 19751, Isolated from Coastal Seawater of the Mediterranean Sea.</title>
        <authorList>
            <person name="Spring S."/>
            <person name="Fiebig A."/>
            <person name="Riedel T."/>
            <person name="Goker M."/>
            <person name="Klenk H.P."/>
        </authorList>
    </citation>
    <scope>NUCLEOTIDE SEQUENCE [LARGE SCALE GENOMIC DNA]</scope>
    <source>
        <strain evidence="11 12">DSM 19751</strain>
    </source>
</reference>
<evidence type="ECO:0000256" key="4">
    <source>
        <dbReference type="ARBA" id="ARBA00022692"/>
    </source>
</evidence>